<evidence type="ECO:0000256" key="4">
    <source>
        <dbReference type="ARBA" id="ARBA00022679"/>
    </source>
</evidence>
<dbReference type="Proteomes" id="UP000034772">
    <property type="component" value="Unassembled WGS sequence"/>
</dbReference>
<feature type="transmembrane region" description="Helical" evidence="8">
    <location>
        <begin position="114"/>
        <end position="134"/>
    </location>
</feature>
<feature type="transmembrane region" description="Helical" evidence="8">
    <location>
        <begin position="165"/>
        <end position="184"/>
    </location>
</feature>
<evidence type="ECO:0000256" key="8">
    <source>
        <dbReference type="SAM" id="Phobius"/>
    </source>
</evidence>
<dbReference type="EMBL" id="LCOZ01000011">
    <property type="protein sequence ID" value="KKU87681.1"/>
    <property type="molecule type" value="Genomic_DNA"/>
</dbReference>
<evidence type="ECO:0000256" key="1">
    <source>
        <dbReference type="ARBA" id="ARBA00004651"/>
    </source>
</evidence>
<evidence type="ECO:0000256" key="5">
    <source>
        <dbReference type="ARBA" id="ARBA00022692"/>
    </source>
</evidence>
<dbReference type="GO" id="GO:0010041">
    <property type="term" value="P:response to iron(III) ion"/>
    <property type="evidence" value="ECO:0007669"/>
    <property type="project" value="TreeGrafter"/>
</dbReference>
<protein>
    <submittedName>
        <fullName evidence="9">Glycosyl transferase family 39</fullName>
    </submittedName>
</protein>
<gene>
    <name evidence="9" type="ORF">UY17_C0011G0003</name>
</gene>
<evidence type="ECO:0000256" key="2">
    <source>
        <dbReference type="ARBA" id="ARBA00022475"/>
    </source>
</evidence>
<keyword evidence="5 8" id="KW-0812">Transmembrane</keyword>
<organism evidence="9 10">
    <name type="scientific">Candidatus Beckwithbacteria bacterium GW2011_GWC2_47_9</name>
    <dbReference type="NCBI Taxonomy" id="1618373"/>
    <lineage>
        <taxon>Bacteria</taxon>
        <taxon>Candidatus Beckwithiibacteriota</taxon>
    </lineage>
</organism>
<comment type="subcellular location">
    <subcellularLocation>
        <location evidence="1">Cell membrane</location>
        <topology evidence="1">Multi-pass membrane protein</topology>
    </subcellularLocation>
</comment>
<evidence type="ECO:0000313" key="9">
    <source>
        <dbReference type="EMBL" id="KKU87681.1"/>
    </source>
</evidence>
<sequence>MWLLIILGILARLWQFGQVPNSLYWDEIAIGLDARALIQTGRDLSGQFWLQTLFVSYGDFKAPVYIWLVTLLGKLFSVSEIVIRLPSLLAGLGIAWLVYDLIRLISPKKSRLPLLVLTNLLIMPWAIHFSRIGFESHLSLFWLTLMVWLVVKNNWLAAVSGVLGIYSYISLRLIAPLLFLVFAWSKGWKYLAAGLAIIGAGILLLTNSPNYAVSQQYRLSNDNLITAPISKIEKGRRFLSNYFDFFEPKFLLTQGDQNLRHHSGFGGELLLAQGLLVIIGINSANKLMLLWLFLAPTVAALVNETPHASRAIYMIVPLAYLAGLGWQKLAKWKLAWLIPLALGLNLLVYLHDYFVHYPGRSAMAWIKPYKDAALQSYDTYPVYISPKLYKPELYFAYYLNDFSLLKSNDKFYYSLPVICPEGAVCVNQF</sequence>
<dbReference type="AlphaFoldDB" id="A0A0G1U0V0"/>
<proteinExistence type="predicted"/>
<evidence type="ECO:0000256" key="3">
    <source>
        <dbReference type="ARBA" id="ARBA00022676"/>
    </source>
</evidence>
<feature type="transmembrane region" description="Helical" evidence="8">
    <location>
        <begin position="81"/>
        <end position="102"/>
    </location>
</feature>
<evidence type="ECO:0000313" key="10">
    <source>
        <dbReference type="Proteomes" id="UP000034772"/>
    </source>
</evidence>
<dbReference type="PANTHER" id="PTHR33908:SF3">
    <property type="entry name" value="UNDECAPRENYL PHOSPHATE-ALPHA-4-AMINO-4-DEOXY-L-ARABINOSE ARABINOSYL TRANSFERASE"/>
    <property type="match status" value="1"/>
</dbReference>
<feature type="transmembrane region" description="Helical" evidence="8">
    <location>
        <begin position="311"/>
        <end position="329"/>
    </location>
</feature>
<evidence type="ECO:0000256" key="7">
    <source>
        <dbReference type="ARBA" id="ARBA00023136"/>
    </source>
</evidence>
<evidence type="ECO:0000256" key="6">
    <source>
        <dbReference type="ARBA" id="ARBA00022989"/>
    </source>
</evidence>
<keyword evidence="3" id="KW-0328">Glycosyltransferase</keyword>
<dbReference type="InterPro" id="IPR050297">
    <property type="entry name" value="LipidA_mod_glycosyltrf_83"/>
</dbReference>
<reference evidence="9 10" key="1">
    <citation type="journal article" date="2015" name="Nature">
        <title>rRNA introns, odd ribosomes, and small enigmatic genomes across a large radiation of phyla.</title>
        <authorList>
            <person name="Brown C.T."/>
            <person name="Hug L.A."/>
            <person name="Thomas B.C."/>
            <person name="Sharon I."/>
            <person name="Castelle C.J."/>
            <person name="Singh A."/>
            <person name="Wilkins M.J."/>
            <person name="Williams K.H."/>
            <person name="Banfield J.F."/>
        </authorList>
    </citation>
    <scope>NUCLEOTIDE SEQUENCE [LARGE SCALE GENOMIC DNA]</scope>
</reference>
<keyword evidence="6 8" id="KW-1133">Transmembrane helix</keyword>
<dbReference type="PANTHER" id="PTHR33908">
    <property type="entry name" value="MANNOSYLTRANSFERASE YKCB-RELATED"/>
    <property type="match status" value="1"/>
</dbReference>
<dbReference type="GO" id="GO:0005886">
    <property type="term" value="C:plasma membrane"/>
    <property type="evidence" value="ECO:0007669"/>
    <property type="project" value="UniProtKB-SubCell"/>
</dbReference>
<name>A0A0G1U0V0_9BACT</name>
<keyword evidence="2" id="KW-1003">Cell membrane</keyword>
<keyword evidence="7 8" id="KW-0472">Membrane</keyword>
<dbReference type="GO" id="GO:0009103">
    <property type="term" value="P:lipopolysaccharide biosynthetic process"/>
    <property type="evidence" value="ECO:0007669"/>
    <property type="project" value="UniProtKB-ARBA"/>
</dbReference>
<dbReference type="GO" id="GO:0016763">
    <property type="term" value="F:pentosyltransferase activity"/>
    <property type="evidence" value="ECO:0007669"/>
    <property type="project" value="TreeGrafter"/>
</dbReference>
<comment type="caution">
    <text evidence="9">The sequence shown here is derived from an EMBL/GenBank/DDBJ whole genome shotgun (WGS) entry which is preliminary data.</text>
</comment>
<keyword evidence="4 9" id="KW-0808">Transferase</keyword>
<accession>A0A0G1U0V0</accession>
<feature type="transmembrane region" description="Helical" evidence="8">
    <location>
        <begin position="190"/>
        <end position="208"/>
    </location>
</feature>
<feature type="transmembrane region" description="Helical" evidence="8">
    <location>
        <begin position="335"/>
        <end position="355"/>
    </location>
</feature>